<dbReference type="GO" id="GO:0016628">
    <property type="term" value="F:oxidoreductase activity, acting on the CH-CH group of donors, NAD or NADP as acceptor"/>
    <property type="evidence" value="ECO:0007669"/>
    <property type="project" value="InterPro"/>
</dbReference>
<comment type="caution">
    <text evidence="6">The sequence shown here is derived from an EMBL/GenBank/DDBJ whole genome shotgun (WGS) entry which is preliminary data.</text>
</comment>
<dbReference type="EMBL" id="CM026421">
    <property type="protein sequence ID" value="KAG0591221.1"/>
    <property type="molecule type" value="Genomic_DNA"/>
</dbReference>
<evidence type="ECO:0000256" key="2">
    <source>
        <dbReference type="ARBA" id="ARBA00023002"/>
    </source>
</evidence>
<dbReference type="InterPro" id="IPR002364">
    <property type="entry name" value="Quin_OxRdtase/zeta-crystal_CS"/>
</dbReference>
<dbReference type="SMART" id="SM00829">
    <property type="entry name" value="PKS_ER"/>
    <property type="match status" value="1"/>
</dbReference>
<dbReference type="PANTHER" id="PTHR44573">
    <property type="entry name" value="NADPH-DEPENDENT ALKENAL/ONE OXIDOREDUCTASE, CHLOROPLASTIC"/>
    <property type="match status" value="1"/>
</dbReference>
<dbReference type="InterPro" id="IPR013154">
    <property type="entry name" value="ADH-like_N"/>
</dbReference>
<name>A0A8T0J8Z4_CERPU</name>
<feature type="compositionally biased region" description="Low complexity" evidence="4">
    <location>
        <begin position="64"/>
        <end position="82"/>
    </location>
</feature>
<gene>
    <name evidence="6" type="ORF">KC19_1G159500</name>
</gene>
<keyword evidence="7" id="KW-1185">Reference proteome</keyword>
<dbReference type="PROSITE" id="PS01162">
    <property type="entry name" value="QOR_ZETA_CRYSTAL"/>
    <property type="match status" value="1"/>
</dbReference>
<reference evidence="6" key="1">
    <citation type="submission" date="2020-06" db="EMBL/GenBank/DDBJ databases">
        <title>WGS assembly of Ceratodon purpureus strain R40.</title>
        <authorList>
            <person name="Carey S.B."/>
            <person name="Jenkins J."/>
            <person name="Shu S."/>
            <person name="Lovell J.T."/>
            <person name="Sreedasyam A."/>
            <person name="Maumus F."/>
            <person name="Tiley G.P."/>
            <person name="Fernandez-Pozo N."/>
            <person name="Barry K."/>
            <person name="Chen C."/>
            <person name="Wang M."/>
            <person name="Lipzen A."/>
            <person name="Daum C."/>
            <person name="Saski C.A."/>
            <person name="Payton A.C."/>
            <person name="Mcbreen J.C."/>
            <person name="Conrad R.E."/>
            <person name="Kollar L.M."/>
            <person name="Olsson S."/>
            <person name="Huttunen S."/>
            <person name="Landis J.B."/>
            <person name="Wickett N.J."/>
            <person name="Johnson M.G."/>
            <person name="Rensing S.A."/>
            <person name="Grimwood J."/>
            <person name="Schmutz J."/>
            <person name="Mcdaniel S.F."/>
        </authorList>
    </citation>
    <scope>NUCLEOTIDE SEQUENCE</scope>
    <source>
        <strain evidence="6">R40</strain>
    </source>
</reference>
<dbReference type="Pfam" id="PF08240">
    <property type="entry name" value="ADH_N"/>
    <property type="match status" value="1"/>
</dbReference>
<dbReference type="CDD" id="cd05289">
    <property type="entry name" value="MDR_like_2"/>
    <property type="match status" value="1"/>
</dbReference>
<sequence length="408" mass="43087">MAAAISSMQKLYALHGPSRSGALISPLVQVSSTALSIQSSRLRFGASFRTRLSSLGSSGGGSKLRGCVGRSTSTGVSGSTTSGEKGLRELISKAAMAVPAVHEAWLYYEYGPAKEVLKLEEIAVPEVKPDQVLVKVKAAAINPVDYKRRTGYVTLNSPFPIVPGYDCAGVVVKVGDAASKFKVGDEVYGMTSESPVAHPKQWGTLAPYTACEDKFLALKPKNLSFEEAASLPLAILTATEGLQKAGCEAGKTVLVLGGAGGVGTHVIQVAKHVLKAAHVTATGSAHKTDFLKSLGADEVIDYHTVDYTEKPERYDIIYDTVGEGPTKGLKVMKDGGVLVSIATRDPTYRHVVAASSEVLEMLNPYLDNGAIKAIIDPKGKFKFSEVLQAFEYLETGRATGKVVIAPIA</sequence>
<dbReference type="SUPFAM" id="SSF50129">
    <property type="entry name" value="GroES-like"/>
    <property type="match status" value="1"/>
</dbReference>
<evidence type="ECO:0000256" key="3">
    <source>
        <dbReference type="ARBA" id="ARBA00023027"/>
    </source>
</evidence>
<evidence type="ECO:0000313" key="7">
    <source>
        <dbReference type="Proteomes" id="UP000822688"/>
    </source>
</evidence>
<dbReference type="GO" id="GO:0008270">
    <property type="term" value="F:zinc ion binding"/>
    <property type="evidence" value="ECO:0007669"/>
    <property type="project" value="InterPro"/>
</dbReference>
<evidence type="ECO:0000256" key="4">
    <source>
        <dbReference type="SAM" id="MobiDB-lite"/>
    </source>
</evidence>
<proteinExistence type="inferred from homology"/>
<evidence type="ECO:0000256" key="1">
    <source>
        <dbReference type="ARBA" id="ARBA00010371"/>
    </source>
</evidence>
<dbReference type="Proteomes" id="UP000822688">
    <property type="component" value="Chromosome 1"/>
</dbReference>
<dbReference type="PANTHER" id="PTHR44573:SF1">
    <property type="entry name" value="NADPH-DEPENDENT ALKENAL_ONE OXIDOREDUCTASE, CHLOROPLASTIC"/>
    <property type="match status" value="1"/>
</dbReference>
<keyword evidence="3" id="KW-0520">NAD</keyword>
<dbReference type="InterPro" id="IPR044626">
    <property type="entry name" value="AOR-like"/>
</dbReference>
<organism evidence="6 7">
    <name type="scientific">Ceratodon purpureus</name>
    <name type="common">Fire moss</name>
    <name type="synonym">Dicranum purpureum</name>
    <dbReference type="NCBI Taxonomy" id="3225"/>
    <lineage>
        <taxon>Eukaryota</taxon>
        <taxon>Viridiplantae</taxon>
        <taxon>Streptophyta</taxon>
        <taxon>Embryophyta</taxon>
        <taxon>Bryophyta</taxon>
        <taxon>Bryophytina</taxon>
        <taxon>Bryopsida</taxon>
        <taxon>Dicranidae</taxon>
        <taxon>Pseudoditrichales</taxon>
        <taxon>Ditrichaceae</taxon>
        <taxon>Ceratodon</taxon>
    </lineage>
</organism>
<dbReference type="InterPro" id="IPR020843">
    <property type="entry name" value="ER"/>
</dbReference>
<evidence type="ECO:0000259" key="5">
    <source>
        <dbReference type="SMART" id="SM00829"/>
    </source>
</evidence>
<dbReference type="InterPro" id="IPR036291">
    <property type="entry name" value="NAD(P)-bd_dom_sf"/>
</dbReference>
<dbReference type="InterPro" id="IPR011032">
    <property type="entry name" value="GroES-like_sf"/>
</dbReference>
<feature type="region of interest" description="Disordered" evidence="4">
    <location>
        <begin position="55"/>
        <end position="82"/>
    </location>
</feature>
<dbReference type="SUPFAM" id="SSF51735">
    <property type="entry name" value="NAD(P)-binding Rossmann-fold domains"/>
    <property type="match status" value="1"/>
</dbReference>
<dbReference type="AlphaFoldDB" id="A0A8T0J8Z4"/>
<evidence type="ECO:0000313" key="6">
    <source>
        <dbReference type="EMBL" id="KAG0591221.1"/>
    </source>
</evidence>
<dbReference type="Gene3D" id="3.90.180.10">
    <property type="entry name" value="Medium-chain alcohol dehydrogenases, catalytic domain"/>
    <property type="match status" value="1"/>
</dbReference>
<keyword evidence="2" id="KW-0560">Oxidoreductase</keyword>
<feature type="domain" description="Enoyl reductase (ER)" evidence="5">
    <location>
        <begin position="113"/>
        <end position="404"/>
    </location>
</feature>
<protein>
    <recommendedName>
        <fullName evidence="5">Enoyl reductase (ER) domain-containing protein</fullName>
    </recommendedName>
</protein>
<dbReference type="Pfam" id="PF13602">
    <property type="entry name" value="ADH_zinc_N_2"/>
    <property type="match status" value="1"/>
</dbReference>
<dbReference type="Gene3D" id="3.40.50.720">
    <property type="entry name" value="NAD(P)-binding Rossmann-like Domain"/>
    <property type="match status" value="1"/>
</dbReference>
<accession>A0A8T0J8Z4</accession>
<comment type="similarity">
    <text evidence="1">Belongs to the zinc-containing alcohol dehydrogenase family. Quinone oxidoreductase subfamily.</text>
</comment>